<evidence type="ECO:0000313" key="2">
    <source>
        <dbReference type="EMBL" id="WIA10883.1"/>
    </source>
</evidence>
<evidence type="ECO:0008006" key="4">
    <source>
        <dbReference type="Google" id="ProtNLM"/>
    </source>
</evidence>
<reference evidence="2 3" key="1">
    <citation type="submission" date="2023-05" db="EMBL/GenBank/DDBJ databases">
        <title>A 100% complete, gapless, phased diploid assembly of the Scenedesmus obliquus UTEX 3031 genome.</title>
        <authorList>
            <person name="Biondi T.C."/>
            <person name="Hanschen E.R."/>
            <person name="Kwon T."/>
            <person name="Eng W."/>
            <person name="Kruse C.P.S."/>
            <person name="Koehler S.I."/>
            <person name="Kunde Y."/>
            <person name="Gleasner C.D."/>
            <person name="You Mak K.T."/>
            <person name="Polle J."/>
            <person name="Hovde B.T."/>
            <person name="Starkenburg S.R."/>
        </authorList>
    </citation>
    <scope>NUCLEOTIDE SEQUENCE [LARGE SCALE GENOMIC DNA]</scope>
    <source>
        <strain evidence="2 3">DOE0152z</strain>
    </source>
</reference>
<keyword evidence="3" id="KW-1185">Reference proteome</keyword>
<organism evidence="2 3">
    <name type="scientific">Tetradesmus obliquus</name>
    <name type="common">Green alga</name>
    <name type="synonym">Acutodesmus obliquus</name>
    <dbReference type="NCBI Taxonomy" id="3088"/>
    <lineage>
        <taxon>Eukaryota</taxon>
        <taxon>Viridiplantae</taxon>
        <taxon>Chlorophyta</taxon>
        <taxon>core chlorophytes</taxon>
        <taxon>Chlorophyceae</taxon>
        <taxon>CS clade</taxon>
        <taxon>Sphaeropleales</taxon>
        <taxon>Scenedesmaceae</taxon>
        <taxon>Tetradesmus</taxon>
    </lineage>
</organism>
<name>A0ABY8TR67_TETOB</name>
<feature type="coiled-coil region" evidence="1">
    <location>
        <begin position="26"/>
        <end position="112"/>
    </location>
</feature>
<accession>A0ABY8TR67</accession>
<proteinExistence type="predicted"/>
<dbReference type="EMBL" id="CP126209">
    <property type="protein sequence ID" value="WIA10883.1"/>
    <property type="molecule type" value="Genomic_DNA"/>
</dbReference>
<gene>
    <name evidence="2" type="ORF">OEZ85_011049</name>
</gene>
<keyword evidence="1" id="KW-0175">Coiled coil</keyword>
<evidence type="ECO:0000256" key="1">
    <source>
        <dbReference type="SAM" id="Coils"/>
    </source>
</evidence>
<protein>
    <recommendedName>
        <fullName evidence="4">EF-hand domain-containing protein</fullName>
    </recommendedName>
</protein>
<dbReference type="Proteomes" id="UP001244341">
    <property type="component" value="Chromosome 2b"/>
</dbReference>
<evidence type="ECO:0000313" key="3">
    <source>
        <dbReference type="Proteomes" id="UP001244341"/>
    </source>
</evidence>
<sequence length="193" mass="21984">MRAALQQLKQEMFNDKYVLLLKKDEAVALRRTIAELHAEVNRLKELNEACQDVLQLKKDEAVTLRRSVADLHEEVNHLKEMYDACQDDMLDYEELTQSFEETKKELQRANLCMYQSSTREKLAQAKLQSCKAAMLNLSEQGARATIMWVEEVDRQKSLQSSAVADLQSAVDMNALGTCPACRCVPASKLKLFV</sequence>